<name>A6GKI9_9BACT</name>
<dbReference type="InterPro" id="IPR007349">
    <property type="entry name" value="DUF418"/>
</dbReference>
<keyword evidence="1" id="KW-1133">Transmembrane helix</keyword>
<feature type="transmembrane region" description="Helical" evidence="1">
    <location>
        <begin position="221"/>
        <end position="239"/>
    </location>
</feature>
<reference evidence="4 5" key="1">
    <citation type="submission" date="2007-06" db="EMBL/GenBank/DDBJ databases">
        <authorList>
            <person name="Shimkets L."/>
            <person name="Ferriera S."/>
            <person name="Johnson J."/>
            <person name="Kravitz S."/>
            <person name="Beeson K."/>
            <person name="Sutton G."/>
            <person name="Rogers Y.-H."/>
            <person name="Friedman R."/>
            <person name="Frazier M."/>
            <person name="Venter J.C."/>
        </authorList>
    </citation>
    <scope>NUCLEOTIDE SEQUENCE [LARGE SCALE GENOMIC DNA]</scope>
    <source>
        <strain evidence="4 5">SIR-1</strain>
    </source>
</reference>
<keyword evidence="1" id="KW-0472">Membrane</keyword>
<evidence type="ECO:0000259" key="2">
    <source>
        <dbReference type="Pfam" id="PF04235"/>
    </source>
</evidence>
<comment type="caution">
    <text evidence="4">The sequence shown here is derived from an EMBL/GenBank/DDBJ whole genome shotgun (WGS) entry which is preliminary data.</text>
</comment>
<organism evidence="4 5">
    <name type="scientific">Plesiocystis pacifica SIR-1</name>
    <dbReference type="NCBI Taxonomy" id="391625"/>
    <lineage>
        <taxon>Bacteria</taxon>
        <taxon>Pseudomonadati</taxon>
        <taxon>Myxococcota</taxon>
        <taxon>Polyangia</taxon>
        <taxon>Nannocystales</taxon>
        <taxon>Nannocystaceae</taxon>
        <taxon>Plesiocystis</taxon>
    </lineage>
</organism>
<keyword evidence="5" id="KW-1185">Reference proteome</keyword>
<dbReference type="STRING" id="391625.PPSIR1_23119"/>
<feature type="transmembrane region" description="Helical" evidence="1">
    <location>
        <begin position="143"/>
        <end position="164"/>
    </location>
</feature>
<dbReference type="EMBL" id="ABCS01000200">
    <property type="protein sequence ID" value="EDM73615.1"/>
    <property type="molecule type" value="Genomic_DNA"/>
</dbReference>
<dbReference type="PANTHER" id="PTHR30590">
    <property type="entry name" value="INNER MEMBRANE PROTEIN"/>
    <property type="match status" value="1"/>
</dbReference>
<dbReference type="InterPro" id="IPR052529">
    <property type="entry name" value="Bact_Transport_Assoc"/>
</dbReference>
<feature type="domain" description="DUF418" evidence="2">
    <location>
        <begin position="225"/>
        <end position="325"/>
    </location>
</feature>
<evidence type="ECO:0000256" key="1">
    <source>
        <dbReference type="SAM" id="Phobius"/>
    </source>
</evidence>
<feature type="transmembrane region" description="Helical" evidence="1">
    <location>
        <begin position="286"/>
        <end position="305"/>
    </location>
</feature>
<accession>A6GKI9</accession>
<feature type="transmembrane region" description="Helical" evidence="1">
    <location>
        <begin position="176"/>
        <end position="195"/>
    </location>
</feature>
<gene>
    <name evidence="4" type="ORF">PPSIR1_23119</name>
</gene>
<dbReference type="Pfam" id="PF07786">
    <property type="entry name" value="HGSNAT_cat"/>
    <property type="match status" value="1"/>
</dbReference>
<feature type="transmembrane region" description="Helical" evidence="1">
    <location>
        <begin position="86"/>
        <end position="102"/>
    </location>
</feature>
<dbReference type="InterPro" id="IPR012429">
    <property type="entry name" value="HGSNAT_cat"/>
</dbReference>
<feature type="transmembrane region" description="Helical" evidence="1">
    <location>
        <begin position="107"/>
        <end position="123"/>
    </location>
</feature>
<proteinExistence type="predicted"/>
<keyword evidence="1" id="KW-0812">Transmembrane</keyword>
<dbReference type="PANTHER" id="PTHR30590:SF3">
    <property type="entry name" value="HYPOTHETICAL MEMBRANE SPANNING PROTEIN"/>
    <property type="match status" value="1"/>
</dbReference>
<sequence length="349" mass="38444">MILVNYAAMAELSEAPPAVAWLIEQIEGKAAALFVTLAGVGVSLRVRSALRRGHSLAFEQRALVRRAVILFALGLVHRHFWPWDILHMYGVFLVLAAVLLRARSGVLLGLAAGVTALAVPIQMHVDYAQSEFWSLSAELGEIFFDGLFPVFPWLSFLLVGIVLGRVDLNDPKVRRPMLALCVPLIVGVEWLDAWADAATDAPLPHHPLAHWALAWPRPPTPAFALMGVAYATLIICVAIEVTQQRAQARWVVALMATGQLALTAYIAHGIAITIPTDYGYFVEGSQVWVLLYGLLFYVGCVWFAWRWRVRWRYGPVELIVRQLSAGSPAAPWGGVPLAELSELEMTKPS</sequence>
<evidence type="ECO:0000313" key="4">
    <source>
        <dbReference type="EMBL" id="EDM73615.1"/>
    </source>
</evidence>
<feature type="domain" description="Heparan-alpha-glucosaminide N-acetyltransferase catalytic" evidence="3">
    <location>
        <begin position="20"/>
        <end position="172"/>
    </location>
</feature>
<dbReference type="Pfam" id="PF04235">
    <property type="entry name" value="DUF418"/>
    <property type="match status" value="1"/>
</dbReference>
<protein>
    <submittedName>
        <fullName evidence="4">Hypothetical Membrane Spanning Protein</fullName>
    </submittedName>
</protein>
<feature type="transmembrane region" description="Helical" evidence="1">
    <location>
        <begin position="251"/>
        <end position="274"/>
    </location>
</feature>
<dbReference type="AlphaFoldDB" id="A6GKI9"/>
<dbReference type="eggNOG" id="COG2311">
    <property type="taxonomic scope" value="Bacteria"/>
</dbReference>
<dbReference type="Proteomes" id="UP000005801">
    <property type="component" value="Unassembled WGS sequence"/>
</dbReference>
<evidence type="ECO:0000313" key="5">
    <source>
        <dbReference type="Proteomes" id="UP000005801"/>
    </source>
</evidence>
<evidence type="ECO:0000259" key="3">
    <source>
        <dbReference type="Pfam" id="PF07786"/>
    </source>
</evidence>